<dbReference type="OrthoDB" id="5141834at2"/>
<organism evidence="1 2">
    <name type="scientific">Pedococcus dokdonensis</name>
    <dbReference type="NCBI Taxonomy" id="443156"/>
    <lineage>
        <taxon>Bacteria</taxon>
        <taxon>Bacillati</taxon>
        <taxon>Actinomycetota</taxon>
        <taxon>Actinomycetes</taxon>
        <taxon>Micrococcales</taxon>
        <taxon>Intrasporangiaceae</taxon>
        <taxon>Pedococcus</taxon>
    </lineage>
</organism>
<dbReference type="Proteomes" id="UP000199077">
    <property type="component" value="Chromosome I"/>
</dbReference>
<protein>
    <submittedName>
        <fullName evidence="1">Uncharacterized protein</fullName>
    </submittedName>
</protein>
<evidence type="ECO:0000313" key="1">
    <source>
        <dbReference type="EMBL" id="SDO98165.1"/>
    </source>
</evidence>
<reference evidence="2" key="1">
    <citation type="submission" date="2016-10" db="EMBL/GenBank/DDBJ databases">
        <authorList>
            <person name="Varghese N."/>
            <person name="Submissions S."/>
        </authorList>
    </citation>
    <scope>NUCLEOTIDE SEQUENCE [LARGE SCALE GENOMIC DNA]</scope>
    <source>
        <strain evidence="2">DSM 22329</strain>
    </source>
</reference>
<proteinExistence type="predicted"/>
<accession>A0A1H0P0E4</accession>
<dbReference type="STRING" id="443156.SAMN04489867_1093"/>
<sequence length="255" mass="26235">MPELPASVRLSLWTTHAWASGSPVEDAIARALPDIDHVSGDLDRLALWRELGEQALLVALPAPGDLVGVPGGSAQAQGAAAVGGECVFVPGLGGMLVPTVSTFGSGTEGGLDLGTRVDWTAYDAQPVPRHRVEALEPSQLERHLRDEIRTATEAIDAVGGQPFGATAARELADAAMGGRWGLPTGLPGRAARVISLAGTISTVVDVALDAGDGALTATEAGVRHRLLLRLQRASDRALADATNAACAVLAGWRPE</sequence>
<gene>
    <name evidence="1" type="ORF">SAMN04489867_1093</name>
</gene>
<dbReference type="RefSeq" id="WP_091782549.1">
    <property type="nucleotide sequence ID" value="NZ_LT629711.1"/>
</dbReference>
<dbReference type="EMBL" id="LT629711">
    <property type="protein sequence ID" value="SDO98165.1"/>
    <property type="molecule type" value="Genomic_DNA"/>
</dbReference>
<dbReference type="AlphaFoldDB" id="A0A1H0P0E4"/>
<evidence type="ECO:0000313" key="2">
    <source>
        <dbReference type="Proteomes" id="UP000199077"/>
    </source>
</evidence>
<name>A0A1H0P0E4_9MICO</name>
<keyword evidence="2" id="KW-1185">Reference proteome</keyword>